<dbReference type="Proteomes" id="UP000192573">
    <property type="component" value="Unassembled WGS sequence"/>
</dbReference>
<dbReference type="EMBL" id="NAEW01000020">
    <property type="protein sequence ID" value="OQM39597.1"/>
    <property type="molecule type" value="Genomic_DNA"/>
</dbReference>
<gene>
    <name evidence="1" type="ORF">BZK42_24230</name>
</gene>
<accession>A0A1V8NTE1</accession>
<dbReference type="RefSeq" id="WP_080860634.1">
    <property type="nucleotide sequence ID" value="NZ_NAEW01000020.1"/>
</dbReference>
<sequence length="73" mass="8433">MNYDGHEALRRDIAGLANNLCDLKTTLKVLEEKYHYRHDGLPERLAGVSLRRISELLDKAFNQALMLDESFQD</sequence>
<evidence type="ECO:0000313" key="2">
    <source>
        <dbReference type="Proteomes" id="UP000192573"/>
    </source>
</evidence>
<name>A0A1V8NTE1_CITBR</name>
<organism evidence="1 2">
    <name type="scientific">Citrobacter braakii</name>
    <dbReference type="NCBI Taxonomy" id="57706"/>
    <lineage>
        <taxon>Bacteria</taxon>
        <taxon>Pseudomonadati</taxon>
        <taxon>Pseudomonadota</taxon>
        <taxon>Gammaproteobacteria</taxon>
        <taxon>Enterobacterales</taxon>
        <taxon>Enterobacteriaceae</taxon>
        <taxon>Citrobacter</taxon>
        <taxon>Citrobacter freundii complex</taxon>
    </lineage>
</organism>
<protein>
    <submittedName>
        <fullName evidence="1">Uncharacterized protein</fullName>
    </submittedName>
</protein>
<dbReference type="AlphaFoldDB" id="A0A1V8NTE1"/>
<reference evidence="1 2" key="1">
    <citation type="submission" date="2017-03" db="EMBL/GenBank/DDBJ databases">
        <authorList>
            <person name="Afonso C.L."/>
            <person name="Miller P.J."/>
            <person name="Scott M.A."/>
            <person name="Spackman E."/>
            <person name="Goraichik I."/>
            <person name="Dimitrov K.M."/>
            <person name="Suarez D.L."/>
            <person name="Swayne D.E."/>
        </authorList>
    </citation>
    <scope>NUCLEOTIDE SEQUENCE [LARGE SCALE GENOMIC DNA]</scope>
    <source>
        <strain evidence="1 2">ATCC 51113</strain>
    </source>
</reference>
<proteinExistence type="predicted"/>
<evidence type="ECO:0000313" key="1">
    <source>
        <dbReference type="EMBL" id="OQM39597.1"/>
    </source>
</evidence>
<comment type="caution">
    <text evidence="1">The sequence shown here is derived from an EMBL/GenBank/DDBJ whole genome shotgun (WGS) entry which is preliminary data.</text>
</comment>